<dbReference type="CDD" id="cd00586">
    <property type="entry name" value="4HBT"/>
    <property type="match status" value="1"/>
</dbReference>
<dbReference type="InterPro" id="IPR050563">
    <property type="entry name" value="4-hydroxybenzoyl-CoA_TE"/>
</dbReference>
<dbReference type="Proteomes" id="UP000029628">
    <property type="component" value="Unassembled WGS sequence"/>
</dbReference>
<dbReference type="Gene3D" id="3.10.129.10">
    <property type="entry name" value="Hotdog Thioesterase"/>
    <property type="match status" value="1"/>
</dbReference>
<keyword evidence="2" id="KW-0378">Hydrolase</keyword>
<dbReference type="PANTHER" id="PTHR31793">
    <property type="entry name" value="4-HYDROXYBENZOYL-COA THIOESTERASE FAMILY MEMBER"/>
    <property type="match status" value="1"/>
</dbReference>
<evidence type="ECO:0000313" key="3">
    <source>
        <dbReference type="EMBL" id="KGF47860.1"/>
    </source>
</evidence>
<dbReference type="NCBIfam" id="TIGR00051">
    <property type="entry name" value="YbgC/FadM family acyl-CoA thioesterase"/>
    <property type="match status" value="1"/>
</dbReference>
<dbReference type="InterPro" id="IPR029069">
    <property type="entry name" value="HotDog_dom_sf"/>
</dbReference>
<keyword evidence="4" id="KW-1185">Reference proteome</keyword>
<dbReference type="PIRSF" id="PIRSF003230">
    <property type="entry name" value="YbgC"/>
    <property type="match status" value="1"/>
</dbReference>
<dbReference type="eggNOG" id="COG0824">
    <property type="taxonomic scope" value="Bacteria"/>
</dbReference>
<reference evidence="3 4" key="1">
    <citation type="submission" date="2014-07" db="EMBL/GenBank/DDBJ databases">
        <authorList>
            <person name="McCorrison J."/>
            <person name="Sanka R."/>
            <person name="Torralba M."/>
            <person name="Gillis M."/>
            <person name="Haft D.H."/>
            <person name="Methe B."/>
            <person name="Sutton G."/>
            <person name="Nelson K.E."/>
        </authorList>
    </citation>
    <scope>NUCLEOTIDE SEQUENCE [LARGE SCALE GENOMIC DNA]</scope>
    <source>
        <strain evidence="3 4">DNF00314</strain>
    </source>
</reference>
<dbReference type="EMBL" id="JRNT01000006">
    <property type="protein sequence ID" value="KGF47860.1"/>
    <property type="molecule type" value="Genomic_DNA"/>
</dbReference>
<dbReference type="GO" id="GO:0047617">
    <property type="term" value="F:fatty acyl-CoA hydrolase activity"/>
    <property type="evidence" value="ECO:0007669"/>
    <property type="project" value="TreeGrafter"/>
</dbReference>
<organism evidence="3 4">
    <name type="scientific">Veillonella montpellierensis DNF00314</name>
    <dbReference type="NCBI Taxonomy" id="1401067"/>
    <lineage>
        <taxon>Bacteria</taxon>
        <taxon>Bacillati</taxon>
        <taxon>Bacillota</taxon>
        <taxon>Negativicutes</taxon>
        <taxon>Veillonellales</taxon>
        <taxon>Veillonellaceae</taxon>
        <taxon>Veillonella</taxon>
    </lineage>
</organism>
<evidence type="ECO:0000256" key="1">
    <source>
        <dbReference type="ARBA" id="ARBA00005953"/>
    </source>
</evidence>
<comment type="similarity">
    <text evidence="1">Belongs to the 4-hydroxybenzoyl-CoA thioesterase family.</text>
</comment>
<gene>
    <name evidence="3" type="ORF">HMPREF0872_01850</name>
</gene>
<protein>
    <submittedName>
        <fullName evidence="3">Thioesterase</fullName>
    </submittedName>
</protein>
<dbReference type="PANTHER" id="PTHR31793:SF27">
    <property type="entry name" value="NOVEL THIOESTERASE SUPERFAMILY DOMAIN AND SAPOSIN A-TYPE DOMAIN CONTAINING PROTEIN (0610012H03RIK)"/>
    <property type="match status" value="1"/>
</dbReference>
<dbReference type="Pfam" id="PF13279">
    <property type="entry name" value="4HBT_2"/>
    <property type="match status" value="1"/>
</dbReference>
<evidence type="ECO:0000256" key="2">
    <source>
        <dbReference type="ARBA" id="ARBA00022801"/>
    </source>
</evidence>
<evidence type="ECO:0000313" key="4">
    <source>
        <dbReference type="Proteomes" id="UP000029628"/>
    </source>
</evidence>
<name>A0A096AM60_9FIRM</name>
<proteinExistence type="inferred from homology"/>
<dbReference type="InterPro" id="IPR006684">
    <property type="entry name" value="YbgC/YbaW"/>
</dbReference>
<dbReference type="AlphaFoldDB" id="A0A096AM60"/>
<accession>A0A096AM60</accession>
<dbReference type="SUPFAM" id="SSF54637">
    <property type="entry name" value="Thioesterase/thiol ester dehydrase-isomerase"/>
    <property type="match status" value="1"/>
</dbReference>
<sequence length="139" mass="16402">MLNIPIRVQFYETDMMEIAHHTNHLRWFEMARIEFFRNAGIELWDMMNKDIVFPILSINCHYKEAAKFDDQLIIETRLVKMTKAQMVFTYRIIRKKDGRVLAVGETQNAFSSKSSGKIIRLPDIFYKPLVKLVECETGI</sequence>
<comment type="caution">
    <text evidence="3">The sequence shown here is derived from an EMBL/GenBank/DDBJ whole genome shotgun (WGS) entry which is preliminary data.</text>
</comment>